<gene>
    <name evidence="1" type="ORF">LCMAC102_03330</name>
</gene>
<evidence type="ECO:0000313" key="1">
    <source>
        <dbReference type="EMBL" id="QBK86538.1"/>
    </source>
</evidence>
<dbReference type="EMBL" id="MK500334">
    <property type="protein sequence ID" value="QBK86538.1"/>
    <property type="molecule type" value="Genomic_DNA"/>
</dbReference>
<organism evidence="1">
    <name type="scientific">Marseillevirus LCMAC102</name>
    <dbReference type="NCBI Taxonomy" id="2506603"/>
    <lineage>
        <taxon>Viruses</taxon>
        <taxon>Varidnaviria</taxon>
        <taxon>Bamfordvirae</taxon>
        <taxon>Nucleocytoviricota</taxon>
        <taxon>Megaviricetes</taxon>
        <taxon>Pimascovirales</taxon>
        <taxon>Pimascovirales incertae sedis</taxon>
        <taxon>Marseilleviridae</taxon>
    </lineage>
</organism>
<reference evidence="1" key="1">
    <citation type="journal article" date="2019" name="MBio">
        <title>Virus Genomes from Deep Sea Sediments Expand the Ocean Megavirome and Support Independent Origins of Viral Gigantism.</title>
        <authorList>
            <person name="Backstrom D."/>
            <person name="Yutin N."/>
            <person name="Jorgensen S.L."/>
            <person name="Dharamshi J."/>
            <person name="Homa F."/>
            <person name="Zaremba-Niedwiedzka K."/>
            <person name="Spang A."/>
            <person name="Wolf Y.I."/>
            <person name="Koonin E.V."/>
            <person name="Ettema T.J."/>
        </authorList>
    </citation>
    <scope>NUCLEOTIDE SEQUENCE</scope>
</reference>
<protein>
    <submittedName>
        <fullName evidence="1">Uncharacterized protein</fullName>
    </submittedName>
</protein>
<name>A0A481YTH9_9VIRU</name>
<accession>A0A481YTH9</accession>
<proteinExistence type="predicted"/>
<sequence>MGVLLELYDPQKVKLANRLGYPAVGGTTRFYFT</sequence>